<keyword evidence="3" id="KW-1185">Reference proteome</keyword>
<organism evidence="2 3">
    <name type="scientific">Lolium multiflorum</name>
    <name type="common">Italian ryegrass</name>
    <name type="synonym">Lolium perenne subsp. multiflorum</name>
    <dbReference type="NCBI Taxonomy" id="4521"/>
    <lineage>
        <taxon>Eukaryota</taxon>
        <taxon>Viridiplantae</taxon>
        <taxon>Streptophyta</taxon>
        <taxon>Embryophyta</taxon>
        <taxon>Tracheophyta</taxon>
        <taxon>Spermatophyta</taxon>
        <taxon>Magnoliopsida</taxon>
        <taxon>Liliopsida</taxon>
        <taxon>Poales</taxon>
        <taxon>Poaceae</taxon>
        <taxon>BOP clade</taxon>
        <taxon>Pooideae</taxon>
        <taxon>Poodae</taxon>
        <taxon>Poeae</taxon>
        <taxon>Poeae Chloroplast Group 2 (Poeae type)</taxon>
        <taxon>Loliodinae</taxon>
        <taxon>Loliinae</taxon>
        <taxon>Lolium</taxon>
    </lineage>
</organism>
<accession>A0AAD8PUH2</accession>
<name>A0AAD8PUH2_LOLMU</name>
<feature type="compositionally biased region" description="Basic residues" evidence="1">
    <location>
        <begin position="79"/>
        <end position="99"/>
    </location>
</feature>
<reference evidence="2" key="1">
    <citation type="submission" date="2023-07" db="EMBL/GenBank/DDBJ databases">
        <title>A chromosome-level genome assembly of Lolium multiflorum.</title>
        <authorList>
            <person name="Chen Y."/>
            <person name="Copetti D."/>
            <person name="Kolliker R."/>
            <person name="Studer B."/>
        </authorList>
    </citation>
    <scope>NUCLEOTIDE SEQUENCE</scope>
    <source>
        <strain evidence="2">02402/16</strain>
        <tissue evidence="2">Leaf</tissue>
    </source>
</reference>
<sequence length="127" mass="14105">MEYVHASVRSGSDLSVASRLLQRRPLRPPGCVTPNLSPHYQDALPHGGFNPNNLYSPAYEQREPGPGADGDPFTAGSARIRRPVLRRTRLRWRTTRKRTGSGDEEDDDEDEEGGEEEDDEGAVTMIS</sequence>
<dbReference type="Proteomes" id="UP001231189">
    <property type="component" value="Unassembled WGS sequence"/>
</dbReference>
<comment type="caution">
    <text evidence="2">The sequence shown here is derived from an EMBL/GenBank/DDBJ whole genome shotgun (WGS) entry which is preliminary data.</text>
</comment>
<evidence type="ECO:0000256" key="1">
    <source>
        <dbReference type="SAM" id="MobiDB-lite"/>
    </source>
</evidence>
<evidence type="ECO:0000313" key="3">
    <source>
        <dbReference type="Proteomes" id="UP001231189"/>
    </source>
</evidence>
<evidence type="ECO:0000313" key="2">
    <source>
        <dbReference type="EMBL" id="KAK1584899.1"/>
    </source>
</evidence>
<feature type="region of interest" description="Disordered" evidence="1">
    <location>
        <begin position="1"/>
        <end position="127"/>
    </location>
</feature>
<proteinExistence type="predicted"/>
<dbReference type="EMBL" id="JAUUTY010000784">
    <property type="protein sequence ID" value="KAK1584899.1"/>
    <property type="molecule type" value="Genomic_DNA"/>
</dbReference>
<protein>
    <submittedName>
        <fullName evidence="2">Uncharacterized protein</fullName>
    </submittedName>
</protein>
<feature type="compositionally biased region" description="Acidic residues" evidence="1">
    <location>
        <begin position="102"/>
        <end position="121"/>
    </location>
</feature>
<gene>
    <name evidence="2" type="ORF">QYE76_016625</name>
</gene>
<dbReference type="AlphaFoldDB" id="A0AAD8PUH2"/>